<protein>
    <submittedName>
        <fullName evidence="1">BnaC04g55120D protein</fullName>
    </submittedName>
</protein>
<evidence type="ECO:0000313" key="1">
    <source>
        <dbReference type="EMBL" id="CDY58908.1"/>
    </source>
</evidence>
<proteinExistence type="predicted"/>
<keyword evidence="2" id="KW-1185">Reference proteome</keyword>
<dbReference type="AlphaFoldDB" id="A0A078J735"/>
<dbReference type="EMBL" id="LK033710">
    <property type="protein sequence ID" value="CDY58908.1"/>
    <property type="molecule type" value="Genomic_DNA"/>
</dbReference>
<accession>A0A078J735</accession>
<name>A0A078J735_BRANA</name>
<sequence>MVKNHLMKVEVMVTEMELTKVITQSKDAYGGVARGGDGHGGAIGSKL</sequence>
<gene>
    <name evidence="1" type="primary">BnaC04g55120D</name>
    <name evidence="1" type="ORF">GSBRNA2T00025314001</name>
</gene>
<reference evidence="1 2" key="1">
    <citation type="journal article" date="2014" name="Science">
        <title>Plant genetics. Early allopolyploid evolution in the post-Neolithic Brassica napus oilseed genome.</title>
        <authorList>
            <person name="Chalhoub B."/>
            <person name="Denoeud F."/>
            <person name="Liu S."/>
            <person name="Parkin I.A."/>
            <person name="Tang H."/>
            <person name="Wang X."/>
            <person name="Chiquet J."/>
            <person name="Belcram H."/>
            <person name="Tong C."/>
            <person name="Samans B."/>
            <person name="Correa M."/>
            <person name="Da Silva C."/>
            <person name="Just J."/>
            <person name="Falentin C."/>
            <person name="Koh C.S."/>
            <person name="Le Clainche I."/>
            <person name="Bernard M."/>
            <person name="Bento P."/>
            <person name="Noel B."/>
            <person name="Labadie K."/>
            <person name="Alberti A."/>
            <person name="Charles M."/>
            <person name="Arnaud D."/>
            <person name="Guo H."/>
            <person name="Daviaud C."/>
            <person name="Alamery S."/>
            <person name="Jabbari K."/>
            <person name="Zhao M."/>
            <person name="Edger P.P."/>
            <person name="Chelaifa H."/>
            <person name="Tack D."/>
            <person name="Lassalle G."/>
            <person name="Mestiri I."/>
            <person name="Schnel N."/>
            <person name="Le Paslier M.C."/>
            <person name="Fan G."/>
            <person name="Renault V."/>
            <person name="Bayer P.E."/>
            <person name="Golicz A.A."/>
            <person name="Manoli S."/>
            <person name="Lee T.H."/>
            <person name="Thi V.H."/>
            <person name="Chalabi S."/>
            <person name="Hu Q."/>
            <person name="Fan C."/>
            <person name="Tollenaere R."/>
            <person name="Lu Y."/>
            <person name="Battail C."/>
            <person name="Shen J."/>
            <person name="Sidebottom C.H."/>
            <person name="Wang X."/>
            <person name="Canaguier A."/>
            <person name="Chauveau A."/>
            <person name="Berard A."/>
            <person name="Deniot G."/>
            <person name="Guan M."/>
            <person name="Liu Z."/>
            <person name="Sun F."/>
            <person name="Lim Y.P."/>
            <person name="Lyons E."/>
            <person name="Town C.D."/>
            <person name="Bancroft I."/>
            <person name="Wang X."/>
            <person name="Meng J."/>
            <person name="Ma J."/>
            <person name="Pires J.C."/>
            <person name="King G.J."/>
            <person name="Brunel D."/>
            <person name="Delourme R."/>
            <person name="Renard M."/>
            <person name="Aury J.M."/>
            <person name="Adams K.L."/>
            <person name="Batley J."/>
            <person name="Snowdon R.J."/>
            <person name="Tost J."/>
            <person name="Edwards D."/>
            <person name="Zhou Y."/>
            <person name="Hua W."/>
            <person name="Sharpe A.G."/>
            <person name="Paterson A.H."/>
            <person name="Guan C."/>
            <person name="Wincker P."/>
        </authorList>
    </citation>
    <scope>NUCLEOTIDE SEQUENCE [LARGE SCALE GENOMIC DNA]</scope>
    <source>
        <strain evidence="2">cv. Darmor-bzh</strain>
    </source>
</reference>
<organism evidence="1 2">
    <name type="scientific">Brassica napus</name>
    <name type="common">Rape</name>
    <dbReference type="NCBI Taxonomy" id="3708"/>
    <lineage>
        <taxon>Eukaryota</taxon>
        <taxon>Viridiplantae</taxon>
        <taxon>Streptophyta</taxon>
        <taxon>Embryophyta</taxon>
        <taxon>Tracheophyta</taxon>
        <taxon>Spermatophyta</taxon>
        <taxon>Magnoliopsida</taxon>
        <taxon>eudicotyledons</taxon>
        <taxon>Gunneridae</taxon>
        <taxon>Pentapetalae</taxon>
        <taxon>rosids</taxon>
        <taxon>malvids</taxon>
        <taxon>Brassicales</taxon>
        <taxon>Brassicaceae</taxon>
        <taxon>Brassiceae</taxon>
        <taxon>Brassica</taxon>
    </lineage>
</organism>
<evidence type="ECO:0000313" key="2">
    <source>
        <dbReference type="Proteomes" id="UP000028999"/>
    </source>
</evidence>
<dbReference type="Gramene" id="CDY58908">
    <property type="protein sequence ID" value="CDY58908"/>
    <property type="gene ID" value="GSBRNA2T00025314001"/>
</dbReference>
<dbReference type="PaxDb" id="3708-A0A078J735"/>
<dbReference type="Proteomes" id="UP000028999">
    <property type="component" value="Unassembled WGS sequence"/>
</dbReference>